<protein>
    <submittedName>
        <fullName evidence="1">Uncharacterized protein</fullName>
    </submittedName>
</protein>
<evidence type="ECO:0000313" key="1">
    <source>
        <dbReference type="EMBL" id="OGC41144.1"/>
    </source>
</evidence>
<dbReference type="AlphaFoldDB" id="A0A1F4U873"/>
<accession>A0A1F4U873</accession>
<evidence type="ECO:0000313" key="2">
    <source>
        <dbReference type="Proteomes" id="UP000179242"/>
    </source>
</evidence>
<organism evidence="1 2">
    <name type="scientific">candidate division WOR-1 bacterium RIFOXYC2_FULL_46_14</name>
    <dbReference type="NCBI Taxonomy" id="1802587"/>
    <lineage>
        <taxon>Bacteria</taxon>
        <taxon>Bacillati</taxon>
        <taxon>Saganbacteria</taxon>
    </lineage>
</organism>
<sequence length="198" mass="22654">MSDWQCNFKPTAQKYYTLKPEDKLCVNTDPNKHYRIEVKSRDDAELKLRELAKKALTEESWIYIEVKLKNGKIARFLCEDGVNEEKGAIGEVNIKVLDEILKLGQILEIGDYHIHPTDSLKSVSSLGLPVFDLTSPADLESANTRKEYLARQGFKDIPYDSRSVSEKKVIIVIPPKEEAGEFPFSFISSIPKIIYRKF</sequence>
<comment type="caution">
    <text evidence="1">The sequence shown here is derived from an EMBL/GenBank/DDBJ whole genome shotgun (WGS) entry which is preliminary data.</text>
</comment>
<reference evidence="1 2" key="1">
    <citation type="journal article" date="2016" name="Nat. Commun.">
        <title>Thousands of microbial genomes shed light on interconnected biogeochemical processes in an aquifer system.</title>
        <authorList>
            <person name="Anantharaman K."/>
            <person name="Brown C.T."/>
            <person name="Hug L.A."/>
            <person name="Sharon I."/>
            <person name="Castelle C.J."/>
            <person name="Probst A.J."/>
            <person name="Thomas B.C."/>
            <person name="Singh A."/>
            <person name="Wilkins M.J."/>
            <person name="Karaoz U."/>
            <person name="Brodie E.L."/>
            <person name="Williams K.H."/>
            <person name="Hubbard S.S."/>
            <person name="Banfield J.F."/>
        </authorList>
    </citation>
    <scope>NUCLEOTIDE SEQUENCE [LARGE SCALE GENOMIC DNA]</scope>
</reference>
<gene>
    <name evidence="1" type="ORF">A2438_07385</name>
</gene>
<dbReference type="EMBL" id="MEUJ01000001">
    <property type="protein sequence ID" value="OGC41144.1"/>
    <property type="molecule type" value="Genomic_DNA"/>
</dbReference>
<name>A0A1F4U873_UNCSA</name>
<dbReference type="Proteomes" id="UP000179242">
    <property type="component" value="Unassembled WGS sequence"/>
</dbReference>
<proteinExistence type="predicted"/>